<evidence type="ECO:0000313" key="9">
    <source>
        <dbReference type="Proteomes" id="UP000271031"/>
    </source>
</evidence>
<dbReference type="AlphaFoldDB" id="A0A3M8DQ61"/>
<gene>
    <name evidence="8" type="ORF">EDM56_10260</name>
</gene>
<dbReference type="Proteomes" id="UP000271031">
    <property type="component" value="Unassembled WGS sequence"/>
</dbReference>
<dbReference type="PANTHER" id="PTHR43077:SF10">
    <property type="entry name" value="TRANSPORT PERMEASE PROTEIN"/>
    <property type="match status" value="1"/>
</dbReference>
<dbReference type="OrthoDB" id="9811483at2"/>
<feature type="coiled-coil region" evidence="5">
    <location>
        <begin position="449"/>
        <end position="476"/>
    </location>
</feature>
<keyword evidence="3 6" id="KW-1133">Transmembrane helix</keyword>
<keyword evidence="2 6" id="KW-0812">Transmembrane</keyword>
<evidence type="ECO:0000256" key="4">
    <source>
        <dbReference type="ARBA" id="ARBA00023136"/>
    </source>
</evidence>
<evidence type="ECO:0000256" key="1">
    <source>
        <dbReference type="ARBA" id="ARBA00004141"/>
    </source>
</evidence>
<dbReference type="PANTHER" id="PTHR43077">
    <property type="entry name" value="TRANSPORT PERMEASE YVFS-RELATED"/>
    <property type="match status" value="1"/>
</dbReference>
<feature type="transmembrane region" description="Helical" evidence="6">
    <location>
        <begin position="589"/>
        <end position="610"/>
    </location>
</feature>
<dbReference type="Pfam" id="PF12698">
    <property type="entry name" value="ABC2_membrane_3"/>
    <property type="match status" value="2"/>
</dbReference>
<dbReference type="GO" id="GO:0016020">
    <property type="term" value="C:membrane"/>
    <property type="evidence" value="ECO:0007669"/>
    <property type="project" value="UniProtKB-SubCell"/>
</dbReference>
<dbReference type="InterPro" id="IPR017500">
    <property type="entry name" value="Phage_infect_YhgE_N"/>
</dbReference>
<keyword evidence="9" id="KW-1185">Reference proteome</keyword>
<comment type="caution">
    <text evidence="8">The sequence shown here is derived from an EMBL/GenBank/DDBJ whole genome shotgun (WGS) entry which is preliminary data.</text>
</comment>
<dbReference type="NCBIfam" id="TIGR03061">
    <property type="entry name" value="pip_yhgE_Nterm"/>
    <property type="match status" value="1"/>
</dbReference>
<proteinExistence type="predicted"/>
<dbReference type="InterPro" id="IPR013525">
    <property type="entry name" value="ABC2_TM"/>
</dbReference>
<evidence type="ECO:0000256" key="5">
    <source>
        <dbReference type="SAM" id="Coils"/>
    </source>
</evidence>
<dbReference type="RefSeq" id="WP_122917821.1">
    <property type="nucleotide sequence ID" value="NZ_RHHQ01000008.1"/>
</dbReference>
<feature type="transmembrane region" description="Helical" evidence="6">
    <location>
        <begin position="677"/>
        <end position="694"/>
    </location>
</feature>
<dbReference type="Gene3D" id="3.40.1710.10">
    <property type="entry name" value="abc type-2 transporter like domain"/>
    <property type="match status" value="1"/>
</dbReference>
<dbReference type="InterPro" id="IPR051328">
    <property type="entry name" value="T7SS_ABC-Transporter"/>
</dbReference>
<evidence type="ECO:0000259" key="7">
    <source>
        <dbReference type="Pfam" id="PF12698"/>
    </source>
</evidence>
<organism evidence="8 9">
    <name type="scientific">Brevibacillus fluminis</name>
    <dbReference type="NCBI Taxonomy" id="511487"/>
    <lineage>
        <taxon>Bacteria</taxon>
        <taxon>Bacillati</taxon>
        <taxon>Bacillota</taxon>
        <taxon>Bacilli</taxon>
        <taxon>Bacillales</taxon>
        <taxon>Paenibacillaceae</taxon>
        <taxon>Brevibacillus</taxon>
    </lineage>
</organism>
<feature type="transmembrane region" description="Helical" evidence="6">
    <location>
        <begin position="517"/>
        <end position="539"/>
    </location>
</feature>
<feature type="domain" description="ABC-2 type transporter transmembrane" evidence="7">
    <location>
        <begin position="338"/>
        <end position="692"/>
    </location>
</feature>
<keyword evidence="4 6" id="KW-0472">Membrane</keyword>
<feature type="transmembrane region" description="Helical" evidence="6">
    <location>
        <begin position="19"/>
        <end position="38"/>
    </location>
</feature>
<dbReference type="EMBL" id="RHHQ01000008">
    <property type="protein sequence ID" value="RNB89565.1"/>
    <property type="molecule type" value="Genomic_DNA"/>
</dbReference>
<evidence type="ECO:0000256" key="3">
    <source>
        <dbReference type="ARBA" id="ARBA00022989"/>
    </source>
</evidence>
<protein>
    <submittedName>
        <fullName evidence="8">YhgE/Pip domain-containing protein</fullName>
    </submittedName>
</protein>
<evidence type="ECO:0000256" key="2">
    <source>
        <dbReference type="ARBA" id="ARBA00022692"/>
    </source>
</evidence>
<comment type="subcellular location">
    <subcellularLocation>
        <location evidence="1">Membrane</location>
        <topology evidence="1">Multi-pass membrane protein</topology>
    </subcellularLocation>
</comment>
<feature type="transmembrane region" description="Helical" evidence="6">
    <location>
        <begin position="559"/>
        <end position="582"/>
    </location>
</feature>
<feature type="transmembrane region" description="Helical" evidence="6">
    <location>
        <begin position="616"/>
        <end position="638"/>
    </location>
</feature>
<evidence type="ECO:0000313" key="8">
    <source>
        <dbReference type="EMBL" id="RNB89565.1"/>
    </source>
</evidence>
<evidence type="ECO:0000256" key="6">
    <source>
        <dbReference type="SAM" id="Phobius"/>
    </source>
</evidence>
<feature type="domain" description="ABC-2 type transporter transmembrane" evidence="7">
    <location>
        <begin position="24"/>
        <end position="165"/>
    </location>
</feature>
<dbReference type="InterPro" id="IPR017501">
    <property type="entry name" value="Phage_infect_YhgE_C"/>
</dbReference>
<accession>A0A3M8DQ61</accession>
<dbReference type="NCBIfam" id="TIGR03062">
    <property type="entry name" value="pip_yhgE_Cterm"/>
    <property type="match status" value="1"/>
</dbReference>
<reference evidence="8 9" key="1">
    <citation type="submission" date="2018-10" db="EMBL/GenBank/DDBJ databases">
        <title>Phylogenomics of Brevibacillus.</title>
        <authorList>
            <person name="Dunlap C."/>
        </authorList>
    </citation>
    <scope>NUCLEOTIDE SEQUENCE [LARGE SCALE GENOMIC DNA]</scope>
    <source>
        <strain evidence="8 9">JCM 15716</strain>
    </source>
</reference>
<sequence>MNKIGTIYWTDLKKIATNWAAAVVILGLVFLPSLYAWFNIKASWDPYSQTSGIAIAVANNDTGSAIRDKQINLGNEIVNSLKDNKKIGWTFVSEEEAIKGVQEGDYYASIVIPADFSAKIATIMTNNPQKAEIIYTVNEKINAISPKITAKGASGVIEEVNQNFIKTANGTIFRIFNEIGVELQNQLPTIEKLKALVFRLEGMFPEINQAVGRGLTDVERAAQIAAKVQQDLPLVAQLGKDGTDFSNRLGDFLTKSEDALISVSPTIKADLALLQQAAAAAEQLAVVLQENKPDPAVAKALIDQTIKRLTVAASVTDKLKQALTRLEDISDGTRLMPAINKLGQAQSRFQEQVATLTKIKNAIDKGEQPAAELVDHMHKLAAETNAIVGDILGRYDSEIQPSVLNAIEQAKKANQRVGAVLTDAVQKLPEVTRVVQDVAKAFATGKKELQTIQQNLPTYEAQLKALATKMRALDKEANLREIIDLLRHDAQKESEFFAEPVVLKENRLFPIPNYGSAMSPFFTTLSLWVGALLLVSLLTVEVHHPETSYRSYQIYFGRFFTFLTIALLQSLFVTLGDIYLLGTYVCNKLWFVLFGLVLSAVFMLIVYTLVSVFGNIGKALAIVLLVLQLAGSGGTFPIQVTPPFFQAIHPFLPFTYAISMMREAVGGILWHVVTRDLMMLAVYVGIFLLLGLALKKVINRASTGFIQKAKESKLIH</sequence>
<dbReference type="GO" id="GO:0140359">
    <property type="term" value="F:ABC-type transporter activity"/>
    <property type="evidence" value="ECO:0007669"/>
    <property type="project" value="InterPro"/>
</dbReference>
<keyword evidence="5" id="KW-0175">Coiled coil</keyword>
<name>A0A3M8DQ61_9BACL</name>